<protein>
    <submittedName>
        <fullName evidence="4">Uncharacterized protein</fullName>
    </submittedName>
</protein>
<evidence type="ECO:0000313" key="5">
    <source>
        <dbReference type="Proteomes" id="UP000717515"/>
    </source>
</evidence>
<feature type="compositionally biased region" description="Polar residues" evidence="2">
    <location>
        <begin position="825"/>
        <end position="837"/>
    </location>
</feature>
<evidence type="ECO:0000256" key="2">
    <source>
        <dbReference type="SAM" id="MobiDB-lite"/>
    </source>
</evidence>
<feature type="region of interest" description="Disordered" evidence="2">
    <location>
        <begin position="1563"/>
        <end position="1583"/>
    </location>
</feature>
<dbReference type="Proteomes" id="UP000717515">
    <property type="component" value="Unassembled WGS sequence"/>
</dbReference>
<feature type="compositionally biased region" description="Low complexity" evidence="2">
    <location>
        <begin position="1221"/>
        <end position="1232"/>
    </location>
</feature>
<feature type="region of interest" description="Disordered" evidence="2">
    <location>
        <begin position="885"/>
        <end position="904"/>
    </location>
</feature>
<feature type="compositionally biased region" description="Polar residues" evidence="2">
    <location>
        <begin position="1210"/>
        <end position="1220"/>
    </location>
</feature>
<feature type="coiled-coil region" evidence="1">
    <location>
        <begin position="1502"/>
        <end position="1539"/>
    </location>
</feature>
<feature type="compositionally biased region" description="Polar residues" evidence="2">
    <location>
        <begin position="1633"/>
        <end position="1675"/>
    </location>
</feature>
<sequence length="1880" mass="205519">MVQTRLFLEQDPPTQAIHAGVVGFIVLVFIVARVLTTRGFAALKPGFNTRAIVTWLACTSLTLMVLYSCLIARTLYKESMAGYYPGPPVSANYEPPSNITPFQFPVSVSFQDMSGNSEWDLSNITPPPQMDFNYVLAMKPISLYSLANRHFLFALRIVLKVSQSGLMACLLLLNTYWCSHVEALVDEGNFMSKTEMYMYWTLAALVIIFPVTVFVGIGYGTNSWQTASRVSDLLLLLLGLTIILGYIMTCLRLRALERDSRDVNGDDTPTTLQLTYYVYCIYWLIGSMFAILVLGILYEFTLVSPAKCPVLAQVVNDIQGSLWSTLVILVYPAAMFLLYPSVDVLTKPENDPAARFQKRVRRTVKDATRIRESFYLESDSANGIETGHHSSLYGLTSNSGVSLRQSDNGKPQQNQQHQHQQQQQQRQSIYEPKRRERMGSITAAVNEMQLIVEEEGAGPLEVIRDVDDKSVFNSPMYDTSTNSATHIDTERSSKDETIKSTESTDSPSPNDGERDAVAVKSWLIQDEHLNGGRDVPGKDKHAVHEQQVMDESHSTPSALTNVAFSAAYNVISPTSEEFAMKPIHEKPKSSAATMKTAHATHNKSAAPPLTGILKTRASTSSGRSSVGQNPSDSTGHGGADVASMPTRSAPAYGVRTSSAQASQHIPMGPRKSSENLPVRRRTSSGSSRHSLATSTSAPNLSATPSAQSPSSQQRRSNVTGRVDASALALAAQQHHQYPQNHSHGQQEQKPRTSSDGVEIDYFGLRKFSFENHPNVTPTSPPPLPYEPQAQRAQQVELVMSPTMTGFLMADPYPSAGTRHFDGSDSEQGPASTITLSDSQEDLGGSETNHRRTGSAGSSKKYKAPPPPIPTDLANIGADVNREDNGTMPTTPMTPITPPGVRPGRSLDTVVDRQFIEMANQMYDDHIVPPHVLQNIASAGSMDHKASVSPSMTTRMHQPWPSSLPLASQAPTPPAPVIRNDTPQATTAGQQQQQRQELGSPSQRGVSPPTKSPYRARESFESRIEQTGTPSASSGQNVTGGPGPSTPPSPVSTASPTIASAATLPRPLTPAWYETKTNFASTNDVLSHYNAVMRGGNHQPQQQQEHQHQYQQAGQGLVNEQYFQQNAIGSLDKVSIGQRPSETQYLPPIHPLQMLTTHPQQHPAARLQQLNQQQNQGQISRQDYAQPRMGSADSFGVIRKPSSQRKEDASRSSLQNMHPNEQQQQQRTQQEQQLPDIDRHSFMMPSESISAYSTWTGDLSDVTNTSGEVSVGAFLDRKQASTTQYQRRKSAEKPTSSSLSASTNSGGHSTQGQPRSDERGNTQDVRKSQASAYSMGSSFGAGSSSRQSGGAYSNYSNNSGFGSGPVIVSASLSSDGHSSGANNTNSDSGGAGAITAGLPSRRQSASHKKRASGGGHGTTVGGAMDGASGNEMTSSRPNTMRLSAFGPDDHDHHAPLVDHRAGDQSRETSTTDKAFYLDVDAQTSQERERRIQQEWMDRRAAVKKDSRNRLEQLHKQQQELEEHERHLLEQLHQLRKEEGQSPQELEEPYRLNSVYFKSSAELLNQLGSHPPSPPSMAQASSSQEYLSSKTESAILSVSESPTPAVSLCEFSTRSIIAATTASSSPSQHPAMALTSASTPEFSKTSRPYNVASAQPSSYHQSQALERSYRSPRNINDSTEDADSLIQSSSSYAQHHLRQRSSPMQEQQPMNPSLLHYDSLDSIATVRAVHQPHPYSASSPPLSRSTLSSPTSPTSSSPSMHRPLYSPYQHQQQQQQQQRQQSQQFNGHPTQSAQCPSSMQGYPQHRIATPEDRERASPIGGSAGLDTHEYRGNSVASRTMSPVQRTSSRLTNVTNAESEYQWESAELNHHRWEMMETPPKSQ</sequence>
<feature type="region of interest" description="Disordered" evidence="2">
    <location>
        <begin position="586"/>
        <end position="754"/>
    </location>
</feature>
<accession>A0A9P8CZE4</accession>
<feature type="compositionally biased region" description="Polar residues" evidence="2">
    <location>
        <begin position="1832"/>
        <end position="1856"/>
    </location>
</feature>
<keyword evidence="3" id="KW-0472">Membrane</keyword>
<feature type="compositionally biased region" description="Polar residues" evidence="2">
    <location>
        <begin position="616"/>
        <end position="634"/>
    </location>
</feature>
<feature type="compositionally biased region" description="Polar residues" evidence="2">
    <location>
        <begin position="1024"/>
        <end position="1036"/>
    </location>
</feature>
<feature type="compositionally biased region" description="Low complexity" evidence="2">
    <location>
        <begin position="1734"/>
        <end position="1757"/>
    </location>
</feature>
<feature type="compositionally biased region" description="Polar residues" evidence="2">
    <location>
        <begin position="1698"/>
        <end position="1709"/>
    </location>
</feature>
<keyword evidence="3" id="KW-0812">Transmembrane</keyword>
<feature type="transmembrane region" description="Helical" evidence="3">
    <location>
        <begin position="197"/>
        <end position="221"/>
    </location>
</feature>
<feature type="compositionally biased region" description="Polar residues" evidence="2">
    <location>
        <begin position="395"/>
        <end position="411"/>
    </location>
</feature>
<feature type="compositionally biased region" description="Basic and acidic residues" evidence="2">
    <location>
        <begin position="529"/>
        <end position="544"/>
    </location>
</feature>
<feature type="compositionally biased region" description="Gly residues" evidence="2">
    <location>
        <begin position="1411"/>
        <end position="1423"/>
    </location>
</feature>
<feature type="compositionally biased region" description="Basic and acidic residues" evidence="2">
    <location>
        <begin position="1014"/>
        <end position="1023"/>
    </location>
</feature>
<feature type="region of interest" description="Disordered" evidence="2">
    <location>
        <begin position="395"/>
        <end position="435"/>
    </location>
</feature>
<feature type="compositionally biased region" description="Polar residues" evidence="2">
    <location>
        <begin position="1429"/>
        <end position="1440"/>
    </location>
</feature>
<feature type="compositionally biased region" description="Basic and acidic residues" evidence="2">
    <location>
        <begin position="487"/>
        <end position="499"/>
    </location>
</feature>
<gene>
    <name evidence="4" type="ORF">KVV02_002144</name>
</gene>
<name>A0A9P8CZE4_MORAP</name>
<feature type="compositionally biased region" description="Low complexity" evidence="2">
    <location>
        <begin position="1371"/>
        <end position="1380"/>
    </location>
</feature>
<feature type="compositionally biased region" description="Low complexity" evidence="2">
    <location>
        <begin position="1329"/>
        <end position="1350"/>
    </location>
</feature>
<feature type="compositionally biased region" description="Polar residues" evidence="2">
    <location>
        <begin position="1783"/>
        <end position="1799"/>
    </location>
</feature>
<feature type="region of interest" description="Disordered" evidence="2">
    <location>
        <begin position="817"/>
        <end position="868"/>
    </location>
</feature>
<feature type="region of interest" description="Disordered" evidence="2">
    <location>
        <begin position="943"/>
        <end position="1055"/>
    </location>
</feature>
<proteinExistence type="predicted"/>
<comment type="caution">
    <text evidence="4">The sequence shown here is derived from an EMBL/GenBank/DDBJ whole genome shotgun (WGS) entry which is preliminary data.</text>
</comment>
<feature type="compositionally biased region" description="Low complexity" evidence="2">
    <location>
        <begin position="1292"/>
        <end position="1307"/>
    </location>
</feature>
<feature type="region of interest" description="Disordered" evidence="2">
    <location>
        <begin position="1730"/>
        <end position="1858"/>
    </location>
</feature>
<feature type="compositionally biased region" description="Low complexity" evidence="2">
    <location>
        <begin position="1166"/>
        <end position="1177"/>
    </location>
</feature>
<feature type="region of interest" description="Disordered" evidence="2">
    <location>
        <begin position="474"/>
        <end position="514"/>
    </location>
</feature>
<feature type="transmembrane region" description="Helical" evidence="3">
    <location>
        <begin position="12"/>
        <end position="32"/>
    </location>
</feature>
<feature type="region of interest" description="Disordered" evidence="2">
    <location>
        <begin position="1371"/>
        <end position="1453"/>
    </location>
</feature>
<feature type="region of interest" description="Disordered" evidence="2">
    <location>
        <begin position="1619"/>
        <end position="1711"/>
    </location>
</feature>
<evidence type="ECO:0000313" key="4">
    <source>
        <dbReference type="EMBL" id="KAG9320125.1"/>
    </source>
</evidence>
<feature type="compositionally biased region" description="Low complexity" evidence="2">
    <location>
        <begin position="726"/>
        <end position="736"/>
    </location>
</feature>
<feature type="compositionally biased region" description="Polar residues" evidence="2">
    <location>
        <begin position="500"/>
        <end position="509"/>
    </location>
</feature>
<feature type="compositionally biased region" description="Low complexity" evidence="2">
    <location>
        <begin position="683"/>
        <end position="716"/>
    </location>
</feature>
<feature type="transmembrane region" description="Helical" evidence="3">
    <location>
        <begin position="52"/>
        <end position="72"/>
    </location>
</feature>
<feature type="compositionally biased region" description="Basic and acidic residues" evidence="2">
    <location>
        <begin position="1314"/>
        <end position="1326"/>
    </location>
</feature>
<feature type="compositionally biased region" description="Polar residues" evidence="2">
    <location>
        <begin position="474"/>
        <end position="486"/>
    </location>
</feature>
<evidence type="ECO:0000256" key="1">
    <source>
        <dbReference type="SAM" id="Coils"/>
    </source>
</evidence>
<keyword evidence="3" id="KW-1133">Transmembrane helix</keyword>
<feature type="region of interest" description="Disordered" evidence="2">
    <location>
        <begin position="1157"/>
        <end position="1232"/>
    </location>
</feature>
<feature type="compositionally biased region" description="Low complexity" evidence="2">
    <location>
        <begin position="982"/>
        <end position="1002"/>
    </location>
</feature>
<evidence type="ECO:0000256" key="3">
    <source>
        <dbReference type="SAM" id="Phobius"/>
    </source>
</evidence>
<feature type="compositionally biased region" description="Low complexity" evidence="2">
    <location>
        <begin position="412"/>
        <end position="427"/>
    </location>
</feature>
<feature type="transmembrane region" description="Helical" evidence="3">
    <location>
        <begin position="276"/>
        <end position="300"/>
    </location>
</feature>
<organism evidence="4 5">
    <name type="scientific">Mortierella alpina</name>
    <name type="common">Oleaginous fungus</name>
    <name type="synonym">Mortierella renispora</name>
    <dbReference type="NCBI Taxonomy" id="64518"/>
    <lineage>
        <taxon>Eukaryota</taxon>
        <taxon>Fungi</taxon>
        <taxon>Fungi incertae sedis</taxon>
        <taxon>Mucoromycota</taxon>
        <taxon>Mortierellomycotina</taxon>
        <taxon>Mortierellomycetes</taxon>
        <taxon>Mortierellales</taxon>
        <taxon>Mortierellaceae</taxon>
        <taxon>Mortierella</taxon>
    </lineage>
</organism>
<dbReference type="EMBL" id="JAIFTL010000325">
    <property type="protein sequence ID" value="KAG9320125.1"/>
    <property type="molecule type" value="Genomic_DNA"/>
</dbReference>
<feature type="transmembrane region" description="Helical" evidence="3">
    <location>
        <begin position="233"/>
        <end position="256"/>
    </location>
</feature>
<feature type="compositionally biased region" description="Low complexity" evidence="2">
    <location>
        <begin position="1767"/>
        <end position="1782"/>
    </location>
</feature>
<feature type="region of interest" description="Disordered" evidence="2">
    <location>
        <begin position="1278"/>
        <end position="1350"/>
    </location>
</feature>
<reference evidence="4" key="1">
    <citation type="submission" date="2021-07" db="EMBL/GenBank/DDBJ databases">
        <title>Draft genome of Mortierella alpina, strain LL118, isolated from an aspen leaf litter sample.</title>
        <authorList>
            <person name="Yang S."/>
            <person name="Vinatzer B.A."/>
        </authorList>
    </citation>
    <scope>NUCLEOTIDE SEQUENCE</scope>
    <source>
        <strain evidence="4">LL118</strain>
    </source>
</reference>
<keyword evidence="1" id="KW-0175">Coiled coil</keyword>
<feature type="region of interest" description="Disordered" evidence="2">
    <location>
        <begin position="529"/>
        <end position="556"/>
    </location>
</feature>